<reference evidence="3" key="2">
    <citation type="submission" date="2014-03" db="EMBL/GenBank/DDBJ databases">
        <title>The whipworm genome and dual-species transcriptomics of an intimate host-pathogen interaction.</title>
        <authorList>
            <person name="Foth B.J."/>
            <person name="Tsai I.J."/>
            <person name="Reid A.J."/>
            <person name="Bancroft A.J."/>
            <person name="Nichol S."/>
            <person name="Tracey A."/>
            <person name="Holroyd N."/>
            <person name="Cotton J.A."/>
            <person name="Stanley E.J."/>
            <person name="Zarowiecki M."/>
            <person name="Liu J.Z."/>
            <person name="Huckvale T."/>
            <person name="Cooper P.J."/>
            <person name="Grencis R.K."/>
            <person name="Berriman M."/>
        </authorList>
    </citation>
    <scope>NUCLEOTIDE SEQUENCE [LARGE SCALE GENOMIC DNA]</scope>
</reference>
<keyword evidence="4" id="KW-1185">Reference proteome</keyword>
<dbReference type="OrthoDB" id="5920012at2759"/>
<protein>
    <submittedName>
        <fullName evidence="3">Uncharacterized protein</fullName>
    </submittedName>
</protein>
<feature type="region of interest" description="Disordered" evidence="1">
    <location>
        <begin position="30"/>
        <end position="69"/>
    </location>
</feature>
<dbReference type="STRING" id="36087.A0A077Z0Z6"/>
<name>A0A077Z0Z6_TRITR</name>
<evidence type="ECO:0000313" key="4">
    <source>
        <dbReference type="Proteomes" id="UP000030665"/>
    </source>
</evidence>
<organism evidence="3 4">
    <name type="scientific">Trichuris trichiura</name>
    <name type="common">Whipworm</name>
    <name type="synonym">Trichocephalus trichiurus</name>
    <dbReference type="NCBI Taxonomy" id="36087"/>
    <lineage>
        <taxon>Eukaryota</taxon>
        <taxon>Metazoa</taxon>
        <taxon>Ecdysozoa</taxon>
        <taxon>Nematoda</taxon>
        <taxon>Enoplea</taxon>
        <taxon>Dorylaimia</taxon>
        <taxon>Trichinellida</taxon>
        <taxon>Trichuridae</taxon>
        <taxon>Trichuris</taxon>
    </lineage>
</organism>
<dbReference type="Proteomes" id="UP000030665">
    <property type="component" value="Unassembled WGS sequence"/>
</dbReference>
<gene>
    <name evidence="3" type="ORF">TTRE_0000197101</name>
</gene>
<feature type="compositionally biased region" description="Basic and acidic residues" evidence="1">
    <location>
        <begin position="365"/>
        <end position="379"/>
    </location>
</feature>
<keyword evidence="2" id="KW-0472">Membrane</keyword>
<evidence type="ECO:0000256" key="2">
    <source>
        <dbReference type="SAM" id="Phobius"/>
    </source>
</evidence>
<evidence type="ECO:0000256" key="1">
    <source>
        <dbReference type="SAM" id="MobiDB-lite"/>
    </source>
</evidence>
<feature type="transmembrane region" description="Helical" evidence="2">
    <location>
        <begin position="216"/>
        <end position="240"/>
    </location>
</feature>
<dbReference type="EMBL" id="HG805864">
    <property type="protein sequence ID" value="CDW53706.1"/>
    <property type="molecule type" value="Genomic_DNA"/>
</dbReference>
<sequence>MSPLKRRNRDQPFEGDYSAAIKWRKPEYKYTPFKRGPRGVPTAAEENEKNSEHGESYGMPTGNDTERGTDKISHIRSEVEDRHTTSGRGTPNSLAAAWRNSHTLHRSVGDITTESGFQSHQHATVKPQPAQISPSSVKRLPLSLPHVPSGYAPFTMYNSTNVPCRPWSTCGFPPPWPIDPLCNNHVESNNVAKVKPATEKAPEEPSVKTKSFWKPLMMIAVLQVVLGMAILITGIIRIILKAYMAVGFDVFVGLYVIIVQGIIVTATRKNNWCLMTGGYTASVIQCNLLGLPIFASLQSLQKADVNTAAHQYVVDIFIVTLCLCDLALAAISLSYSCFVTAGKLRISQKESIGDSYRSASPKELQLSKKDQESKSEDTK</sequence>
<keyword evidence="2" id="KW-0812">Transmembrane</keyword>
<proteinExistence type="predicted"/>
<feature type="transmembrane region" description="Helical" evidence="2">
    <location>
        <begin position="278"/>
        <end position="297"/>
    </location>
</feature>
<evidence type="ECO:0000313" key="3">
    <source>
        <dbReference type="EMBL" id="CDW53706.1"/>
    </source>
</evidence>
<dbReference type="AlphaFoldDB" id="A0A077Z0Z6"/>
<feature type="transmembrane region" description="Helical" evidence="2">
    <location>
        <begin position="246"/>
        <end position="266"/>
    </location>
</feature>
<feature type="compositionally biased region" description="Basic and acidic residues" evidence="1">
    <location>
        <begin position="46"/>
        <end position="55"/>
    </location>
</feature>
<keyword evidence="2" id="KW-1133">Transmembrane helix</keyword>
<accession>A0A077Z0Z6</accession>
<feature type="transmembrane region" description="Helical" evidence="2">
    <location>
        <begin position="317"/>
        <end position="341"/>
    </location>
</feature>
<reference evidence="3" key="1">
    <citation type="submission" date="2014-01" db="EMBL/GenBank/DDBJ databases">
        <authorList>
            <person name="Aslett M."/>
        </authorList>
    </citation>
    <scope>NUCLEOTIDE SEQUENCE</scope>
</reference>
<feature type="region of interest" description="Disordered" evidence="1">
    <location>
        <begin position="350"/>
        <end position="379"/>
    </location>
</feature>